<keyword evidence="1" id="KW-0433">Leucine-rich repeat</keyword>
<sequence>MADMAMNIIISPFLGVLFDNLSSLIHKEVGLMWGVNNQMEKLSNTLSTIRDVLEDAEEKQMTNKAIVNWLRKLEDVAYEADDVLDDWATEVKLMQQGSKKVSDSFLLLSCFDFDHIKFRRKIAKKINYFIERFDELAFEKSKFHVSEGFKEKKVEVYQNPETSSIGSELEIYGRDEEKEYIVGLLLNNVNNQNVVSICPIIGIGGLGKTTVAQFVYNDKRVEEHFEVRVWVCVSNNFDVKKLTRAVVDSVSGNASSLEELDPLQRCLQGKLAGKRFLLVLDDIWNENQEEWDRFKYPLRCGAKGSSIIVTTRLETVASITGTCCPYSLKFLSEDDCWSLFRQRAFGIGNIESPNLVKIGKEILKKCGGVPLAAKVLGGLMRFKIDEKEWLFVRDSRIWDLPESDENTILPALRLSYSHLSPNLRRCFAYCSIFPKDHRIQKEEVIHLWMANGLFQSKERIQLEDIGNEIYNALLLRSFFQDVEKDEDGNVESFLMHDLVHDLACSITNQFSSAVGGHMKILPKGARHVSVTSDSAHSPFIVQSINQPMPNLRTFISLTRWGSEFPTHLNFSAFKSLRAMSLASTNISSLPDSIGNLKHLRYLNLSNTRIVLLPESICGLANLLTFKLESCLYLQSLPKFMNKMRSLRHLDIRGCYTLVQMPIEMGKLTCLQTLSIFIAGSGDGHGVKELQGMDHLGGELEIKGLENVRSFKDAKDANLMGKQNLRTFSLTWGDSHKEEESDRDVIEGFQPHPNVKRLFITRYQGRTFPSWFQFSTLPNIVEILLKRCSRSEHLPSLGRLPLLKYLDMSGMQHVKYFSNGDMVNCFPSLEELYLSDMPALEEWFSYMSDSGGQNDVIMFPSLKHLRIRRCRKMKRLPLSSFLESLDVEDCDEMLLRSLKDLPRLSSLKVNCFTEVICFPEGMLQSLPALQYLSILNCTKLKALPAELGFLSELISLKIISCTDLSCSGLTNLSHGYQTTLQSIHISSCENLTNLPDGLQHLTNLQLLWISNCHPALHKRFEKETGEDWHKIAHIPDLRVSGKTYSLIILLTFFSFAFAPNFDFPFLHTVLE</sequence>
<keyword evidence="2" id="KW-0677">Repeat</keyword>
<proteinExistence type="predicted"/>
<dbReference type="Gene3D" id="1.20.5.4130">
    <property type="match status" value="1"/>
</dbReference>
<organism evidence="10 11">
    <name type="scientific">Aquilegia coerulea</name>
    <name type="common">Rocky mountain columbine</name>
    <dbReference type="NCBI Taxonomy" id="218851"/>
    <lineage>
        <taxon>Eukaryota</taxon>
        <taxon>Viridiplantae</taxon>
        <taxon>Streptophyta</taxon>
        <taxon>Embryophyta</taxon>
        <taxon>Tracheophyta</taxon>
        <taxon>Spermatophyta</taxon>
        <taxon>Magnoliopsida</taxon>
        <taxon>Ranunculales</taxon>
        <taxon>Ranunculaceae</taxon>
        <taxon>Thalictroideae</taxon>
        <taxon>Aquilegia</taxon>
    </lineage>
</organism>
<dbReference type="Pfam" id="PF00931">
    <property type="entry name" value="NB-ARC"/>
    <property type="match status" value="1"/>
</dbReference>
<evidence type="ECO:0000256" key="5">
    <source>
        <dbReference type="ARBA" id="ARBA00022840"/>
    </source>
</evidence>
<dbReference type="STRING" id="218851.A0A2G5CN76"/>
<evidence type="ECO:0000313" key="10">
    <source>
        <dbReference type="EMBL" id="PIA32307.1"/>
    </source>
</evidence>
<dbReference type="Pfam" id="PF18052">
    <property type="entry name" value="Rx_N"/>
    <property type="match status" value="1"/>
</dbReference>
<evidence type="ECO:0000259" key="6">
    <source>
        <dbReference type="Pfam" id="PF00931"/>
    </source>
</evidence>
<evidence type="ECO:0000259" key="9">
    <source>
        <dbReference type="Pfam" id="PF25019"/>
    </source>
</evidence>
<feature type="domain" description="NB-ARC" evidence="6">
    <location>
        <begin position="177"/>
        <end position="345"/>
    </location>
</feature>
<feature type="domain" description="Disease resistance N-terminal" evidence="7">
    <location>
        <begin position="13"/>
        <end position="101"/>
    </location>
</feature>
<dbReference type="Pfam" id="PF25019">
    <property type="entry name" value="LRR_R13L1-DRL21"/>
    <property type="match status" value="1"/>
</dbReference>
<evidence type="ECO:0008006" key="12">
    <source>
        <dbReference type="Google" id="ProtNLM"/>
    </source>
</evidence>
<dbReference type="InterPro" id="IPR041118">
    <property type="entry name" value="Rx_N"/>
</dbReference>
<keyword evidence="4" id="KW-0611">Plant defense</keyword>
<evidence type="ECO:0000313" key="11">
    <source>
        <dbReference type="Proteomes" id="UP000230069"/>
    </source>
</evidence>
<reference evidence="10 11" key="1">
    <citation type="submission" date="2017-09" db="EMBL/GenBank/DDBJ databases">
        <title>WGS assembly of Aquilegia coerulea Goldsmith.</title>
        <authorList>
            <person name="Hodges S."/>
            <person name="Kramer E."/>
            <person name="Nordborg M."/>
            <person name="Tomkins J."/>
            <person name="Borevitz J."/>
            <person name="Derieg N."/>
            <person name="Yan J."/>
            <person name="Mihaltcheva S."/>
            <person name="Hayes R.D."/>
            <person name="Rokhsar D."/>
        </authorList>
    </citation>
    <scope>NUCLEOTIDE SEQUENCE [LARGE SCALE GENOMIC DNA]</scope>
    <source>
        <strain evidence="11">cv. Goldsmith</strain>
    </source>
</reference>
<dbReference type="PRINTS" id="PR00364">
    <property type="entry name" value="DISEASERSIST"/>
</dbReference>
<evidence type="ECO:0000256" key="4">
    <source>
        <dbReference type="ARBA" id="ARBA00022821"/>
    </source>
</evidence>
<dbReference type="InterPro" id="IPR042197">
    <property type="entry name" value="Apaf_helical"/>
</dbReference>
<gene>
    <name evidence="10" type="ORF">AQUCO_04500127v1</name>
</gene>
<dbReference type="GO" id="GO:0005524">
    <property type="term" value="F:ATP binding"/>
    <property type="evidence" value="ECO:0007669"/>
    <property type="project" value="UniProtKB-KW"/>
</dbReference>
<evidence type="ECO:0000256" key="2">
    <source>
        <dbReference type="ARBA" id="ARBA00022737"/>
    </source>
</evidence>
<accession>A0A2G5CN76</accession>
<dbReference type="Gene3D" id="3.40.50.300">
    <property type="entry name" value="P-loop containing nucleotide triphosphate hydrolases"/>
    <property type="match status" value="1"/>
</dbReference>
<dbReference type="PANTHER" id="PTHR36766:SF48">
    <property type="entry name" value="DISEASE RESISTANCE PROTEIN RGA3"/>
    <property type="match status" value="1"/>
</dbReference>
<feature type="domain" description="R13L1/DRL21-like LRR repeat region" evidence="9">
    <location>
        <begin position="687"/>
        <end position="810"/>
    </location>
</feature>
<dbReference type="InterPro" id="IPR036388">
    <property type="entry name" value="WH-like_DNA-bd_sf"/>
</dbReference>
<dbReference type="GO" id="GO:0006952">
    <property type="term" value="P:defense response"/>
    <property type="evidence" value="ECO:0007669"/>
    <property type="project" value="UniProtKB-KW"/>
</dbReference>
<dbReference type="SUPFAM" id="SSF52058">
    <property type="entry name" value="L domain-like"/>
    <property type="match status" value="1"/>
</dbReference>
<dbReference type="GO" id="GO:0051707">
    <property type="term" value="P:response to other organism"/>
    <property type="evidence" value="ECO:0007669"/>
    <property type="project" value="UniProtKB-ARBA"/>
</dbReference>
<dbReference type="InterPro" id="IPR032675">
    <property type="entry name" value="LRR_dom_sf"/>
</dbReference>
<dbReference type="GO" id="GO:0043531">
    <property type="term" value="F:ADP binding"/>
    <property type="evidence" value="ECO:0007669"/>
    <property type="project" value="InterPro"/>
</dbReference>
<dbReference type="Gene3D" id="1.10.10.10">
    <property type="entry name" value="Winged helix-like DNA-binding domain superfamily/Winged helix DNA-binding domain"/>
    <property type="match status" value="1"/>
</dbReference>
<dbReference type="AlphaFoldDB" id="A0A2G5CN76"/>
<evidence type="ECO:0000256" key="1">
    <source>
        <dbReference type="ARBA" id="ARBA00022614"/>
    </source>
</evidence>
<dbReference type="FunFam" id="3.40.50.300:FF:001091">
    <property type="entry name" value="Probable disease resistance protein At1g61300"/>
    <property type="match status" value="1"/>
</dbReference>
<keyword evidence="3" id="KW-0547">Nucleotide-binding</keyword>
<dbReference type="CDD" id="cd14798">
    <property type="entry name" value="RX-CC_like"/>
    <property type="match status" value="1"/>
</dbReference>
<dbReference type="EMBL" id="KZ305062">
    <property type="protein sequence ID" value="PIA32307.1"/>
    <property type="molecule type" value="Genomic_DNA"/>
</dbReference>
<dbReference type="Pfam" id="PF23559">
    <property type="entry name" value="WHD_DRP"/>
    <property type="match status" value="1"/>
</dbReference>
<dbReference type="FunFam" id="1.10.10.10:FF:000322">
    <property type="entry name" value="Probable disease resistance protein At1g63360"/>
    <property type="match status" value="1"/>
</dbReference>
<dbReference type="OrthoDB" id="2973320at2759"/>
<dbReference type="InterPro" id="IPR056789">
    <property type="entry name" value="LRR_R13L1-DRL21"/>
</dbReference>
<evidence type="ECO:0000259" key="7">
    <source>
        <dbReference type="Pfam" id="PF18052"/>
    </source>
</evidence>
<keyword evidence="5" id="KW-0067">ATP-binding</keyword>
<evidence type="ECO:0000256" key="3">
    <source>
        <dbReference type="ARBA" id="ARBA00022741"/>
    </source>
</evidence>
<protein>
    <recommendedName>
        <fullName evidence="12">Disease resistance protein RGA3</fullName>
    </recommendedName>
</protein>
<dbReference type="PANTHER" id="PTHR36766">
    <property type="entry name" value="PLANT BROAD-SPECTRUM MILDEW RESISTANCE PROTEIN RPW8"/>
    <property type="match status" value="1"/>
</dbReference>
<dbReference type="InterPro" id="IPR058922">
    <property type="entry name" value="WHD_DRP"/>
</dbReference>
<dbReference type="Proteomes" id="UP000230069">
    <property type="component" value="Unassembled WGS sequence"/>
</dbReference>
<dbReference type="InterPro" id="IPR002182">
    <property type="entry name" value="NB-ARC"/>
</dbReference>
<feature type="domain" description="Disease resistance protein winged helix" evidence="8">
    <location>
        <begin position="432"/>
        <end position="503"/>
    </location>
</feature>
<evidence type="ECO:0000259" key="8">
    <source>
        <dbReference type="Pfam" id="PF23559"/>
    </source>
</evidence>
<dbReference type="InParanoid" id="A0A2G5CN76"/>
<dbReference type="SUPFAM" id="SSF52540">
    <property type="entry name" value="P-loop containing nucleoside triphosphate hydrolases"/>
    <property type="match status" value="1"/>
</dbReference>
<dbReference type="Gene3D" id="1.10.8.430">
    <property type="entry name" value="Helical domain of apoptotic protease-activating factors"/>
    <property type="match status" value="1"/>
</dbReference>
<keyword evidence="11" id="KW-1185">Reference proteome</keyword>
<dbReference type="InterPro" id="IPR038005">
    <property type="entry name" value="RX-like_CC"/>
</dbReference>
<name>A0A2G5CN76_AQUCA</name>
<dbReference type="Gene3D" id="3.80.10.10">
    <property type="entry name" value="Ribonuclease Inhibitor"/>
    <property type="match status" value="3"/>
</dbReference>
<dbReference type="InterPro" id="IPR027417">
    <property type="entry name" value="P-loop_NTPase"/>
</dbReference>